<evidence type="ECO:0000313" key="3">
    <source>
        <dbReference type="Proteomes" id="UP000299102"/>
    </source>
</evidence>
<name>A0A4C1Y209_EUMVA</name>
<feature type="compositionally biased region" description="Basic and acidic residues" evidence="1">
    <location>
        <begin position="1"/>
        <end position="22"/>
    </location>
</feature>
<dbReference type="EMBL" id="BGZK01001040">
    <property type="protein sequence ID" value="GBP69423.1"/>
    <property type="molecule type" value="Genomic_DNA"/>
</dbReference>
<evidence type="ECO:0000256" key="1">
    <source>
        <dbReference type="SAM" id="MobiDB-lite"/>
    </source>
</evidence>
<feature type="region of interest" description="Disordered" evidence="1">
    <location>
        <begin position="1"/>
        <end position="31"/>
    </location>
</feature>
<gene>
    <name evidence="2" type="ORF">EVAR_52695_1</name>
</gene>
<comment type="caution">
    <text evidence="2">The sequence shown here is derived from an EMBL/GenBank/DDBJ whole genome shotgun (WGS) entry which is preliminary data.</text>
</comment>
<accession>A0A4C1Y209</accession>
<proteinExistence type="predicted"/>
<feature type="region of interest" description="Disordered" evidence="1">
    <location>
        <begin position="178"/>
        <end position="218"/>
    </location>
</feature>
<organism evidence="2 3">
    <name type="scientific">Eumeta variegata</name>
    <name type="common">Bagworm moth</name>
    <name type="synonym">Eumeta japonica</name>
    <dbReference type="NCBI Taxonomy" id="151549"/>
    <lineage>
        <taxon>Eukaryota</taxon>
        <taxon>Metazoa</taxon>
        <taxon>Ecdysozoa</taxon>
        <taxon>Arthropoda</taxon>
        <taxon>Hexapoda</taxon>
        <taxon>Insecta</taxon>
        <taxon>Pterygota</taxon>
        <taxon>Neoptera</taxon>
        <taxon>Endopterygota</taxon>
        <taxon>Lepidoptera</taxon>
        <taxon>Glossata</taxon>
        <taxon>Ditrysia</taxon>
        <taxon>Tineoidea</taxon>
        <taxon>Psychidae</taxon>
        <taxon>Oiketicinae</taxon>
        <taxon>Eumeta</taxon>
    </lineage>
</organism>
<protein>
    <submittedName>
        <fullName evidence="2">Uncharacterized protein</fullName>
    </submittedName>
</protein>
<keyword evidence="3" id="KW-1185">Reference proteome</keyword>
<dbReference type="Proteomes" id="UP000299102">
    <property type="component" value="Unassembled WGS sequence"/>
</dbReference>
<sequence length="218" mass="24227">MKSRESVCGRSARREREHRTKGDAPLPDGDKPAGLVSAAAAVRATPPGTRAPPRARLTMAHRGLFVNARYQIVYVWRAVSVLCVRVHRPCRNVIDTIIIGEFHLSECGRVSGQKNRFPKFGVDVYHHHPRDDKVRDRRFNLLSETRAVLGYAGVLEHTKFNTLGTQPGPLDVQNIGLWGAPAAGPPPRDNPDNNKTRTVSMSRAQRRPGWTPGETLFS</sequence>
<evidence type="ECO:0000313" key="2">
    <source>
        <dbReference type="EMBL" id="GBP69423.1"/>
    </source>
</evidence>
<reference evidence="2 3" key="1">
    <citation type="journal article" date="2019" name="Commun. Biol.">
        <title>The bagworm genome reveals a unique fibroin gene that provides high tensile strength.</title>
        <authorList>
            <person name="Kono N."/>
            <person name="Nakamura H."/>
            <person name="Ohtoshi R."/>
            <person name="Tomita M."/>
            <person name="Numata K."/>
            <person name="Arakawa K."/>
        </authorList>
    </citation>
    <scope>NUCLEOTIDE SEQUENCE [LARGE SCALE GENOMIC DNA]</scope>
</reference>
<dbReference type="AlphaFoldDB" id="A0A4C1Y209"/>